<dbReference type="AlphaFoldDB" id="A0A7W5DQ64"/>
<protein>
    <submittedName>
        <fullName evidence="2">Uncharacterized protein</fullName>
    </submittedName>
</protein>
<evidence type="ECO:0000256" key="1">
    <source>
        <dbReference type="SAM" id="SignalP"/>
    </source>
</evidence>
<comment type="caution">
    <text evidence="2">The sequence shown here is derived from an EMBL/GenBank/DDBJ whole genome shotgun (WGS) entry which is preliminary data.</text>
</comment>
<name>A0A7W5DQ64_9PORP</name>
<evidence type="ECO:0000313" key="3">
    <source>
        <dbReference type="Proteomes" id="UP000544222"/>
    </source>
</evidence>
<feature type="chain" id="PRO_5030617201" evidence="1">
    <location>
        <begin position="21"/>
        <end position="103"/>
    </location>
</feature>
<accession>A0A7W5DQ64</accession>
<sequence>MKTRMMIVSFACLAMTAVTMGQTSVKTSNRNGNITRPAYVDKNKNGVCDNYEARHTNNTTTMVRYGQGQHRGKGKGVGCGHGSRFVDKNHNGICDYRETVIKK</sequence>
<keyword evidence="1" id="KW-0732">Signal</keyword>
<dbReference type="EMBL" id="JACHYB010000001">
    <property type="protein sequence ID" value="MBB3186283.1"/>
    <property type="molecule type" value="Genomic_DNA"/>
</dbReference>
<gene>
    <name evidence="2" type="ORF">FHX64_000446</name>
</gene>
<reference evidence="2 3" key="1">
    <citation type="submission" date="2020-08" db="EMBL/GenBank/DDBJ databases">
        <title>Genomic Encyclopedia of Type Strains, Phase IV (KMG-IV): sequencing the most valuable type-strain genomes for metagenomic binning, comparative biology and taxonomic classification.</title>
        <authorList>
            <person name="Goeker M."/>
        </authorList>
    </citation>
    <scope>NUCLEOTIDE SEQUENCE [LARGE SCALE GENOMIC DNA]</scope>
    <source>
        <strain evidence="2 3">DSM 27471</strain>
    </source>
</reference>
<organism evidence="2 3">
    <name type="scientific">Microbacter margulisiae</name>
    <dbReference type="NCBI Taxonomy" id="1350067"/>
    <lineage>
        <taxon>Bacteria</taxon>
        <taxon>Pseudomonadati</taxon>
        <taxon>Bacteroidota</taxon>
        <taxon>Bacteroidia</taxon>
        <taxon>Bacteroidales</taxon>
        <taxon>Porphyromonadaceae</taxon>
        <taxon>Microbacter</taxon>
    </lineage>
</organism>
<dbReference type="Proteomes" id="UP000544222">
    <property type="component" value="Unassembled WGS sequence"/>
</dbReference>
<dbReference type="RefSeq" id="WP_183412197.1">
    <property type="nucleotide sequence ID" value="NZ_JACHYB010000001.1"/>
</dbReference>
<keyword evidence="3" id="KW-1185">Reference proteome</keyword>
<evidence type="ECO:0000313" key="2">
    <source>
        <dbReference type="EMBL" id="MBB3186283.1"/>
    </source>
</evidence>
<proteinExistence type="predicted"/>
<feature type="signal peptide" evidence="1">
    <location>
        <begin position="1"/>
        <end position="20"/>
    </location>
</feature>